<reference evidence="2 3" key="1">
    <citation type="submission" date="2011-02" db="EMBL/GenBank/DDBJ databases">
        <title>The Genome Sequence of Sphaeroforma arctica JP610.</title>
        <authorList>
            <consortium name="The Broad Institute Genome Sequencing Platform"/>
            <person name="Russ C."/>
            <person name="Cuomo C."/>
            <person name="Young S.K."/>
            <person name="Zeng Q."/>
            <person name="Gargeya S."/>
            <person name="Alvarado L."/>
            <person name="Berlin A."/>
            <person name="Chapman S.B."/>
            <person name="Chen Z."/>
            <person name="Freedman E."/>
            <person name="Gellesch M."/>
            <person name="Goldberg J."/>
            <person name="Griggs A."/>
            <person name="Gujja S."/>
            <person name="Heilman E."/>
            <person name="Heiman D."/>
            <person name="Howarth C."/>
            <person name="Mehta T."/>
            <person name="Neiman D."/>
            <person name="Pearson M."/>
            <person name="Roberts A."/>
            <person name="Saif S."/>
            <person name="Shea T."/>
            <person name="Shenoy N."/>
            <person name="Sisk P."/>
            <person name="Stolte C."/>
            <person name="Sykes S."/>
            <person name="White J."/>
            <person name="Yandava C."/>
            <person name="Burger G."/>
            <person name="Gray M.W."/>
            <person name="Holland P.W.H."/>
            <person name="King N."/>
            <person name="Lang F.B.F."/>
            <person name="Roger A.J."/>
            <person name="Ruiz-Trillo I."/>
            <person name="Haas B."/>
            <person name="Nusbaum C."/>
            <person name="Birren B."/>
        </authorList>
    </citation>
    <scope>NUCLEOTIDE SEQUENCE [LARGE SCALE GENOMIC DNA]</scope>
    <source>
        <strain evidence="2 3">JP610</strain>
    </source>
</reference>
<sequence>MLYQSKATITGKLKETADNNKDSSTRINFGNRLSKSFTSAFTNPDADNTDSTVTDTGVIETSSGETNTTNTGSTGVLNHVNTLRDITYHEEQLTEIAKKLRRPVPHSIVDMTAPSSAPTQAPAPNIFPKSSIANTSINSPTASNTPNLQQLVNSQQQSAPLQQQLTYQLRYLPTVYKIGYN</sequence>
<dbReference type="EMBL" id="KQ241998">
    <property type="protein sequence ID" value="KNC81780.1"/>
    <property type="molecule type" value="Genomic_DNA"/>
</dbReference>
<proteinExistence type="predicted"/>
<dbReference type="AlphaFoldDB" id="A0A0L0FY66"/>
<evidence type="ECO:0000256" key="1">
    <source>
        <dbReference type="SAM" id="MobiDB-lite"/>
    </source>
</evidence>
<dbReference type="GeneID" id="25906430"/>
<accession>A0A0L0FY66</accession>
<evidence type="ECO:0000313" key="3">
    <source>
        <dbReference type="Proteomes" id="UP000054560"/>
    </source>
</evidence>
<feature type="compositionally biased region" description="Low complexity" evidence="1">
    <location>
        <begin position="60"/>
        <end position="74"/>
    </location>
</feature>
<organism evidence="2 3">
    <name type="scientific">Sphaeroforma arctica JP610</name>
    <dbReference type="NCBI Taxonomy" id="667725"/>
    <lineage>
        <taxon>Eukaryota</taxon>
        <taxon>Ichthyosporea</taxon>
        <taxon>Ichthyophonida</taxon>
        <taxon>Sphaeroforma</taxon>
    </lineage>
</organism>
<name>A0A0L0FY66_9EUKA</name>
<feature type="region of interest" description="Disordered" evidence="1">
    <location>
        <begin position="39"/>
        <end position="74"/>
    </location>
</feature>
<keyword evidence="3" id="KW-1185">Reference proteome</keyword>
<feature type="compositionally biased region" description="Polar residues" evidence="1">
    <location>
        <begin position="39"/>
        <end position="55"/>
    </location>
</feature>
<gene>
    <name evidence="2" type="ORF">SARC_05926</name>
</gene>
<dbReference type="Proteomes" id="UP000054560">
    <property type="component" value="Unassembled WGS sequence"/>
</dbReference>
<dbReference type="RefSeq" id="XP_014155682.1">
    <property type="nucleotide sequence ID" value="XM_014300207.1"/>
</dbReference>
<protein>
    <submittedName>
        <fullName evidence="2">Uncharacterized protein</fullName>
    </submittedName>
</protein>
<evidence type="ECO:0000313" key="2">
    <source>
        <dbReference type="EMBL" id="KNC81780.1"/>
    </source>
</evidence>